<dbReference type="EMBL" id="HBIP01004393">
    <property type="protein sequence ID" value="CAE0487060.1"/>
    <property type="molecule type" value="Transcribed_RNA"/>
</dbReference>
<reference evidence="2" key="1">
    <citation type="submission" date="2021-01" db="EMBL/GenBank/DDBJ databases">
        <authorList>
            <person name="Corre E."/>
            <person name="Pelletier E."/>
            <person name="Niang G."/>
            <person name="Scheremetjew M."/>
            <person name="Finn R."/>
            <person name="Kale V."/>
            <person name="Holt S."/>
            <person name="Cochrane G."/>
            <person name="Meng A."/>
            <person name="Brown T."/>
            <person name="Cohen L."/>
        </authorList>
    </citation>
    <scope>NUCLEOTIDE SEQUENCE</scope>
    <source>
        <strain evidence="2">CCMP1320</strain>
    </source>
</reference>
<organism evidence="2">
    <name type="scientific">Dunaliella tertiolecta</name>
    <name type="common">Green alga</name>
    <dbReference type="NCBI Taxonomy" id="3047"/>
    <lineage>
        <taxon>Eukaryota</taxon>
        <taxon>Viridiplantae</taxon>
        <taxon>Chlorophyta</taxon>
        <taxon>core chlorophytes</taxon>
        <taxon>Chlorophyceae</taxon>
        <taxon>CS clade</taxon>
        <taxon>Chlamydomonadales</taxon>
        <taxon>Dunaliellaceae</taxon>
        <taxon>Dunaliella</taxon>
    </lineage>
</organism>
<evidence type="ECO:0000313" key="2">
    <source>
        <dbReference type="EMBL" id="CAE0487060.1"/>
    </source>
</evidence>
<accession>A0A7S3QM23</accession>
<sequence>MALHSRSKRIALALFVLLSFAGGVIVLGGAAKATNLCHNDVEAYLKDELSGDAKFGLDIAGNNHLQSFPTPMGKSPNAVYDCGMCLWPFCCGWGKASFLSSCFMLCTPCCN</sequence>
<keyword evidence="1" id="KW-0732">Signal</keyword>
<feature type="chain" id="PRO_5030810360" evidence="1">
    <location>
        <begin position="24"/>
        <end position="111"/>
    </location>
</feature>
<dbReference type="AlphaFoldDB" id="A0A7S3QM23"/>
<evidence type="ECO:0000256" key="1">
    <source>
        <dbReference type="SAM" id="SignalP"/>
    </source>
</evidence>
<feature type="signal peptide" evidence="1">
    <location>
        <begin position="1"/>
        <end position="23"/>
    </location>
</feature>
<gene>
    <name evidence="2" type="ORF">DTER00134_LOCUS2104</name>
</gene>
<proteinExistence type="predicted"/>
<protein>
    <submittedName>
        <fullName evidence="2">Uncharacterized protein</fullName>
    </submittedName>
</protein>
<name>A0A7S3QM23_DUNTE</name>